<accession>A0A0E9REJ0</accession>
<reference evidence="1" key="2">
    <citation type="journal article" date="2015" name="Fish Shellfish Immunol.">
        <title>Early steps in the European eel (Anguilla anguilla)-Vibrio vulnificus interaction in the gills: Role of the RtxA13 toxin.</title>
        <authorList>
            <person name="Callol A."/>
            <person name="Pajuelo D."/>
            <person name="Ebbesson L."/>
            <person name="Teles M."/>
            <person name="MacKenzie S."/>
            <person name="Amaro C."/>
        </authorList>
    </citation>
    <scope>NUCLEOTIDE SEQUENCE</scope>
</reference>
<proteinExistence type="predicted"/>
<dbReference type="AlphaFoldDB" id="A0A0E9REJ0"/>
<protein>
    <submittedName>
        <fullName evidence="1">Uncharacterized protein</fullName>
    </submittedName>
</protein>
<evidence type="ECO:0000313" key="1">
    <source>
        <dbReference type="EMBL" id="JAH27509.1"/>
    </source>
</evidence>
<organism evidence="1">
    <name type="scientific">Anguilla anguilla</name>
    <name type="common">European freshwater eel</name>
    <name type="synonym">Muraena anguilla</name>
    <dbReference type="NCBI Taxonomy" id="7936"/>
    <lineage>
        <taxon>Eukaryota</taxon>
        <taxon>Metazoa</taxon>
        <taxon>Chordata</taxon>
        <taxon>Craniata</taxon>
        <taxon>Vertebrata</taxon>
        <taxon>Euteleostomi</taxon>
        <taxon>Actinopterygii</taxon>
        <taxon>Neopterygii</taxon>
        <taxon>Teleostei</taxon>
        <taxon>Anguilliformes</taxon>
        <taxon>Anguillidae</taxon>
        <taxon>Anguilla</taxon>
    </lineage>
</organism>
<sequence length="16" mass="1866">MPELSLEEARFVLKGF</sequence>
<reference evidence="1" key="1">
    <citation type="submission" date="2014-11" db="EMBL/GenBank/DDBJ databases">
        <authorList>
            <person name="Amaro Gonzalez C."/>
        </authorList>
    </citation>
    <scope>NUCLEOTIDE SEQUENCE</scope>
</reference>
<name>A0A0E9REJ0_ANGAN</name>
<dbReference type="EMBL" id="GBXM01081068">
    <property type="protein sequence ID" value="JAH27509.1"/>
    <property type="molecule type" value="Transcribed_RNA"/>
</dbReference>